<evidence type="ECO:0000313" key="2">
    <source>
        <dbReference type="EMBL" id="ODQ70502.1"/>
    </source>
</evidence>
<sequence length="239" mass="27420">MPNSEANVFGLTSDLNDLRSLKHMRRASDILPISITSSSTRSTNLSELSPQTSSLTYIPYTPLFKSKSRFTTAAPTNVPSNMETTRPSRATRKQCESRIPFPDLYARMGLAHDPDKARSREQHILRILADEGFPIGERKWIRDTEAKERQRIIEKKIYCQARELYGYTHQLLELIVRRAVYYLMQGHLRRLRRSQANQQHLARQVMQPPQYSSTVTKDATEDATEEESKQFLSPGHGVA</sequence>
<evidence type="ECO:0000313" key="3">
    <source>
        <dbReference type="Proteomes" id="UP000094385"/>
    </source>
</evidence>
<dbReference type="OrthoDB" id="4096434at2759"/>
<feature type="region of interest" description="Disordered" evidence="1">
    <location>
        <begin position="201"/>
        <end position="239"/>
    </location>
</feature>
<accession>A0A1E3Q008</accession>
<evidence type="ECO:0000256" key="1">
    <source>
        <dbReference type="SAM" id="MobiDB-lite"/>
    </source>
</evidence>
<proteinExistence type="predicted"/>
<keyword evidence="3" id="KW-1185">Reference proteome</keyword>
<reference evidence="2 3" key="1">
    <citation type="journal article" date="2016" name="Proc. Natl. Acad. Sci. U.S.A.">
        <title>Comparative genomics of biotechnologically important yeasts.</title>
        <authorList>
            <person name="Riley R."/>
            <person name="Haridas S."/>
            <person name="Wolfe K.H."/>
            <person name="Lopes M.R."/>
            <person name="Hittinger C.T."/>
            <person name="Goeker M."/>
            <person name="Salamov A.A."/>
            <person name="Wisecaver J.H."/>
            <person name="Long T.M."/>
            <person name="Calvey C.H."/>
            <person name="Aerts A.L."/>
            <person name="Barry K.W."/>
            <person name="Choi C."/>
            <person name="Clum A."/>
            <person name="Coughlan A.Y."/>
            <person name="Deshpande S."/>
            <person name="Douglass A.P."/>
            <person name="Hanson S.J."/>
            <person name="Klenk H.-P."/>
            <person name="LaButti K.M."/>
            <person name="Lapidus A."/>
            <person name="Lindquist E.A."/>
            <person name="Lipzen A.M."/>
            <person name="Meier-Kolthoff J.P."/>
            <person name="Ohm R.A."/>
            <person name="Otillar R.P."/>
            <person name="Pangilinan J.L."/>
            <person name="Peng Y."/>
            <person name="Rokas A."/>
            <person name="Rosa C.A."/>
            <person name="Scheuner C."/>
            <person name="Sibirny A.A."/>
            <person name="Slot J.C."/>
            <person name="Stielow J.B."/>
            <person name="Sun H."/>
            <person name="Kurtzman C.P."/>
            <person name="Blackwell M."/>
            <person name="Grigoriev I.V."/>
            <person name="Jeffries T.W."/>
        </authorList>
    </citation>
    <scope>NUCLEOTIDE SEQUENCE [LARGE SCALE GENOMIC DNA]</scope>
    <source>
        <strain evidence="2 3">NRRL Y-11557</strain>
    </source>
</reference>
<protein>
    <submittedName>
        <fullName evidence="2">Uncharacterized protein</fullName>
    </submittedName>
</protein>
<gene>
    <name evidence="2" type="ORF">LIPSTDRAFT_107056</name>
</gene>
<name>A0A1E3Q008_LIPST</name>
<organism evidence="2 3">
    <name type="scientific">Lipomyces starkeyi NRRL Y-11557</name>
    <dbReference type="NCBI Taxonomy" id="675824"/>
    <lineage>
        <taxon>Eukaryota</taxon>
        <taxon>Fungi</taxon>
        <taxon>Dikarya</taxon>
        <taxon>Ascomycota</taxon>
        <taxon>Saccharomycotina</taxon>
        <taxon>Lipomycetes</taxon>
        <taxon>Lipomycetales</taxon>
        <taxon>Lipomycetaceae</taxon>
        <taxon>Lipomyces</taxon>
    </lineage>
</organism>
<dbReference type="AlphaFoldDB" id="A0A1E3Q008"/>
<feature type="compositionally biased region" description="Polar residues" evidence="1">
    <location>
        <begin position="201"/>
        <end position="217"/>
    </location>
</feature>
<dbReference type="EMBL" id="KV454300">
    <property type="protein sequence ID" value="ODQ70502.1"/>
    <property type="molecule type" value="Genomic_DNA"/>
</dbReference>
<dbReference type="Proteomes" id="UP000094385">
    <property type="component" value="Unassembled WGS sequence"/>
</dbReference>